<dbReference type="OrthoDB" id="4729724at2759"/>
<accession>A0A6A6QMM4</accession>
<dbReference type="AlphaFoldDB" id="A0A6A6QMM4"/>
<name>A0A6A6QMM4_9PEZI</name>
<dbReference type="EMBL" id="MU004192">
    <property type="protein sequence ID" value="KAF2493374.1"/>
    <property type="molecule type" value="Genomic_DNA"/>
</dbReference>
<protein>
    <recommendedName>
        <fullName evidence="2">RNase H type-1 domain-containing protein</fullName>
    </recommendedName>
</protein>
<evidence type="ECO:0000313" key="4">
    <source>
        <dbReference type="Proteomes" id="UP000799750"/>
    </source>
</evidence>
<organism evidence="3 4">
    <name type="scientific">Lophium mytilinum</name>
    <dbReference type="NCBI Taxonomy" id="390894"/>
    <lineage>
        <taxon>Eukaryota</taxon>
        <taxon>Fungi</taxon>
        <taxon>Dikarya</taxon>
        <taxon>Ascomycota</taxon>
        <taxon>Pezizomycotina</taxon>
        <taxon>Dothideomycetes</taxon>
        <taxon>Pleosporomycetidae</taxon>
        <taxon>Mytilinidiales</taxon>
        <taxon>Mytilinidiaceae</taxon>
        <taxon>Lophium</taxon>
    </lineage>
</organism>
<proteinExistence type="predicted"/>
<dbReference type="SUPFAM" id="SSF53098">
    <property type="entry name" value="Ribonuclease H-like"/>
    <property type="match status" value="1"/>
</dbReference>
<feature type="domain" description="RNase H type-1" evidence="2">
    <location>
        <begin position="276"/>
        <end position="347"/>
    </location>
</feature>
<evidence type="ECO:0000313" key="3">
    <source>
        <dbReference type="EMBL" id="KAF2493374.1"/>
    </source>
</evidence>
<dbReference type="GO" id="GO:0003676">
    <property type="term" value="F:nucleic acid binding"/>
    <property type="evidence" value="ECO:0007669"/>
    <property type="project" value="InterPro"/>
</dbReference>
<dbReference type="Pfam" id="PF00075">
    <property type="entry name" value="RNase_H"/>
    <property type="match status" value="1"/>
</dbReference>
<gene>
    <name evidence="3" type="ORF">BU16DRAFT_541073</name>
</gene>
<keyword evidence="4" id="KW-1185">Reference proteome</keyword>
<dbReference type="CDD" id="cd09276">
    <property type="entry name" value="Rnase_HI_RT_non_LTR"/>
    <property type="match status" value="1"/>
</dbReference>
<sequence>MDQIATRTEDLLDTWPHLREPQHAAKKSINPVGALCCIFEAGADKQAIKIDYFLDVLAIIGRESPLWSEVQEEKLERGMTDRRFITAGSTLDEFRCALKAVQRGKPILDEHQKENAELLESLRATRKHQRREERDTHLHPPPSSPRQPKRTNQELWHSLLSEGDVENGHSLRNSETFKNGLARSVFIDKDAMVAKRNAVIGKNVFWTDASTRVNGLSAVAVAYHPVNSPYLSTSPANAGYGHCSDSAETFGILYALDVAEHLLRWDNEWREAMVSDMIVIQCDSQNALRQIGACTANKGSCMRSYIKRIVERVYRIYELGIKVEFRWVPGHKGVLGNLCADRAAKAARMQYEHDAGADRKNLHCAYLETQYAHNQSQLEDLRARFSHLRDAAEAASVVSAVFEQAATESYVSHTYDWSWTVSMLPRFWVRIFAFILPRFALDQKRRIKKVLCSVERGTWIGNLRRGIENISRISKKAGKLIVASRSSSARSTANLPSPKMLIIIACYQSLPPMTFVPAMPVNRDPFLSHAHPERAIGD</sequence>
<dbReference type="InterPro" id="IPR036397">
    <property type="entry name" value="RNaseH_sf"/>
</dbReference>
<dbReference type="InterPro" id="IPR002156">
    <property type="entry name" value="RNaseH_domain"/>
</dbReference>
<evidence type="ECO:0000256" key="1">
    <source>
        <dbReference type="SAM" id="MobiDB-lite"/>
    </source>
</evidence>
<evidence type="ECO:0000259" key="2">
    <source>
        <dbReference type="Pfam" id="PF00075"/>
    </source>
</evidence>
<dbReference type="Gene3D" id="3.30.420.10">
    <property type="entry name" value="Ribonuclease H-like superfamily/Ribonuclease H"/>
    <property type="match status" value="1"/>
</dbReference>
<dbReference type="InterPro" id="IPR012337">
    <property type="entry name" value="RNaseH-like_sf"/>
</dbReference>
<dbReference type="Proteomes" id="UP000799750">
    <property type="component" value="Unassembled WGS sequence"/>
</dbReference>
<dbReference type="GO" id="GO:0004523">
    <property type="term" value="F:RNA-DNA hybrid ribonuclease activity"/>
    <property type="evidence" value="ECO:0007669"/>
    <property type="project" value="InterPro"/>
</dbReference>
<feature type="region of interest" description="Disordered" evidence="1">
    <location>
        <begin position="126"/>
        <end position="151"/>
    </location>
</feature>
<reference evidence="3" key="1">
    <citation type="journal article" date="2020" name="Stud. Mycol.">
        <title>101 Dothideomycetes genomes: a test case for predicting lifestyles and emergence of pathogens.</title>
        <authorList>
            <person name="Haridas S."/>
            <person name="Albert R."/>
            <person name="Binder M."/>
            <person name="Bloem J."/>
            <person name="Labutti K."/>
            <person name="Salamov A."/>
            <person name="Andreopoulos B."/>
            <person name="Baker S."/>
            <person name="Barry K."/>
            <person name="Bills G."/>
            <person name="Bluhm B."/>
            <person name="Cannon C."/>
            <person name="Castanera R."/>
            <person name="Culley D."/>
            <person name="Daum C."/>
            <person name="Ezra D."/>
            <person name="Gonzalez J."/>
            <person name="Henrissat B."/>
            <person name="Kuo A."/>
            <person name="Liang C."/>
            <person name="Lipzen A."/>
            <person name="Lutzoni F."/>
            <person name="Magnuson J."/>
            <person name="Mondo S."/>
            <person name="Nolan M."/>
            <person name="Ohm R."/>
            <person name="Pangilinan J."/>
            <person name="Park H.-J."/>
            <person name="Ramirez L."/>
            <person name="Alfaro M."/>
            <person name="Sun H."/>
            <person name="Tritt A."/>
            <person name="Yoshinaga Y."/>
            <person name="Zwiers L.-H."/>
            <person name="Turgeon B."/>
            <person name="Goodwin S."/>
            <person name="Spatafora J."/>
            <person name="Crous P."/>
            <person name="Grigoriev I."/>
        </authorList>
    </citation>
    <scope>NUCLEOTIDE SEQUENCE</scope>
    <source>
        <strain evidence="3">CBS 269.34</strain>
    </source>
</reference>